<evidence type="ECO:0008006" key="2">
    <source>
        <dbReference type="Google" id="ProtNLM"/>
    </source>
</evidence>
<dbReference type="EMBL" id="MLJW01000031">
    <property type="protein sequence ID" value="OIR08604.1"/>
    <property type="molecule type" value="Genomic_DNA"/>
</dbReference>
<evidence type="ECO:0000313" key="1">
    <source>
        <dbReference type="EMBL" id="OIR08604.1"/>
    </source>
</evidence>
<gene>
    <name evidence="1" type="ORF">GALL_93980</name>
</gene>
<accession>A0A1J5T440</accession>
<dbReference type="PANTHER" id="PTHR36302:SF1">
    <property type="entry name" value="COPPER CHAPERONE PCU(A)C"/>
    <property type="match status" value="1"/>
</dbReference>
<dbReference type="InterPro" id="IPR036182">
    <property type="entry name" value="PCuAC_sf"/>
</dbReference>
<dbReference type="AlphaFoldDB" id="A0A1J5T440"/>
<dbReference type="PANTHER" id="PTHR36302">
    <property type="entry name" value="BLR7088 PROTEIN"/>
    <property type="match status" value="1"/>
</dbReference>
<dbReference type="Pfam" id="PF04314">
    <property type="entry name" value="PCuAC"/>
    <property type="match status" value="1"/>
</dbReference>
<sequence>MWRKLFCLAGLLLAINAWGDTNDVIVDKVWMRESVPGQTSATVQMNLTVTKAARLLSVSSPVARSGELQGVVMRHGQLQTEKVSSMKLNAHSITLFGTRGTYLSLVGLKQALNAGDRVPLTLVLEIGGKQATVNTVAEVRALELSYQHYNDPTVKDHR</sequence>
<comment type="caution">
    <text evidence="1">The sequence shown here is derived from an EMBL/GenBank/DDBJ whole genome shotgun (WGS) entry which is preliminary data.</text>
</comment>
<protein>
    <recommendedName>
        <fullName evidence="2">Copper chaperone PCu(A)C</fullName>
    </recommendedName>
</protein>
<dbReference type="InterPro" id="IPR007410">
    <property type="entry name" value="LpqE-like"/>
</dbReference>
<dbReference type="Gene3D" id="2.60.40.1890">
    <property type="entry name" value="PCu(A)C copper chaperone"/>
    <property type="match status" value="1"/>
</dbReference>
<dbReference type="InterPro" id="IPR058248">
    <property type="entry name" value="Lxx211020-like"/>
</dbReference>
<reference evidence="1" key="1">
    <citation type="submission" date="2016-10" db="EMBL/GenBank/DDBJ databases">
        <title>Sequence of Gallionella enrichment culture.</title>
        <authorList>
            <person name="Poehlein A."/>
            <person name="Muehling M."/>
            <person name="Daniel R."/>
        </authorList>
    </citation>
    <scope>NUCLEOTIDE SEQUENCE</scope>
</reference>
<proteinExistence type="predicted"/>
<dbReference type="SUPFAM" id="SSF110087">
    <property type="entry name" value="DR1885-like metal-binding protein"/>
    <property type="match status" value="1"/>
</dbReference>
<organism evidence="1">
    <name type="scientific">mine drainage metagenome</name>
    <dbReference type="NCBI Taxonomy" id="410659"/>
    <lineage>
        <taxon>unclassified sequences</taxon>
        <taxon>metagenomes</taxon>
        <taxon>ecological metagenomes</taxon>
    </lineage>
</organism>
<name>A0A1J5T440_9ZZZZ</name>